<reference evidence="2 3" key="1">
    <citation type="submission" date="2019-08" db="EMBL/GenBank/DDBJ databases">
        <title>In-depth cultivation of the pig gut microbiome towards novel bacterial diversity and tailored functional studies.</title>
        <authorList>
            <person name="Wylensek D."/>
            <person name="Hitch T.C.A."/>
            <person name="Clavel T."/>
        </authorList>
    </citation>
    <scope>NUCLEOTIDE SEQUENCE [LARGE SCALE GENOMIC DNA]</scope>
    <source>
        <strain evidence="2 3">WCA-693-APC-MOT-I</strain>
    </source>
</reference>
<evidence type="ECO:0000259" key="1">
    <source>
        <dbReference type="Pfam" id="PF07090"/>
    </source>
</evidence>
<keyword evidence="3" id="KW-1185">Reference proteome</keyword>
<dbReference type="PANTHER" id="PTHR37947">
    <property type="entry name" value="BLL2462 PROTEIN"/>
    <property type="match status" value="1"/>
</dbReference>
<sequence length="298" mass="33715">MFLSAISYLVQEEFTPIITSNSEMLSSLVEDGLPTMKGYIASSPKDSATVHLMSDRGDPILTSWQCGLGRTVAFNSDGENKWTGNYAKWDKYPMFWKNIIEWTITDMNNGDNSVKILESGQKNLIQYETKQYDKNTKVTAVCTGEKGETKEVLLEAMGPGTYIGKIQLPDIGVYSINVTKKQNGKIVSTENTAMAVQYSNEYRVGDTKNVLKKWVNEVDGIFVKQPHEVQKTKIESVASNLALSKYLLVLSLLFFMAEIVCKRLAFERKKKENVNSKKSKDSIEKLDTDFLLKRKKQR</sequence>
<dbReference type="RefSeq" id="WP_154519869.1">
    <property type="nucleotide sequence ID" value="NZ_VUMT01000020.1"/>
</dbReference>
<dbReference type="AlphaFoldDB" id="A0A6L5Y034"/>
<accession>A0A6L5Y034</accession>
<protein>
    <recommendedName>
        <fullName evidence="1">Putative glutamine amidotransferase domain-containing protein</fullName>
    </recommendedName>
</protein>
<dbReference type="Pfam" id="PF07090">
    <property type="entry name" value="GATase1_like"/>
    <property type="match status" value="1"/>
</dbReference>
<evidence type="ECO:0000313" key="3">
    <source>
        <dbReference type="Proteomes" id="UP000482209"/>
    </source>
</evidence>
<proteinExistence type="predicted"/>
<feature type="domain" description="Putative glutamine amidotransferase" evidence="1">
    <location>
        <begin position="17"/>
        <end position="103"/>
    </location>
</feature>
<organism evidence="2 3">
    <name type="scientific">Velocimicrobium porci</name>
    <dbReference type="NCBI Taxonomy" id="2606634"/>
    <lineage>
        <taxon>Bacteria</taxon>
        <taxon>Bacillati</taxon>
        <taxon>Bacillota</taxon>
        <taxon>Clostridia</taxon>
        <taxon>Lachnospirales</taxon>
        <taxon>Lachnospiraceae</taxon>
        <taxon>Velocimicrobium</taxon>
    </lineage>
</organism>
<dbReference type="InterPro" id="IPR029062">
    <property type="entry name" value="Class_I_gatase-like"/>
</dbReference>
<comment type="caution">
    <text evidence="2">The sequence shown here is derived from an EMBL/GenBank/DDBJ whole genome shotgun (WGS) entry which is preliminary data.</text>
</comment>
<dbReference type="PANTHER" id="PTHR37947:SF1">
    <property type="entry name" value="BLL2462 PROTEIN"/>
    <property type="match status" value="1"/>
</dbReference>
<dbReference type="InterPro" id="IPR010768">
    <property type="entry name" value="GATase1-like"/>
</dbReference>
<dbReference type="SUPFAM" id="SSF52317">
    <property type="entry name" value="Class I glutamine amidotransferase-like"/>
    <property type="match status" value="1"/>
</dbReference>
<gene>
    <name evidence="2" type="ORF">FYJ58_11435</name>
</gene>
<dbReference type="Proteomes" id="UP000482209">
    <property type="component" value="Unassembled WGS sequence"/>
</dbReference>
<evidence type="ECO:0000313" key="2">
    <source>
        <dbReference type="EMBL" id="MSS64480.1"/>
    </source>
</evidence>
<dbReference type="EMBL" id="VUMT01000020">
    <property type="protein sequence ID" value="MSS64480.1"/>
    <property type="molecule type" value="Genomic_DNA"/>
</dbReference>
<dbReference type="Gene3D" id="3.40.50.880">
    <property type="match status" value="1"/>
</dbReference>
<name>A0A6L5Y034_9FIRM</name>